<dbReference type="RefSeq" id="XP_004336547.1">
    <property type="nucleotide sequence ID" value="XM_004336499.1"/>
</dbReference>
<keyword evidence="3" id="KW-1185">Reference proteome</keyword>
<feature type="compositionally biased region" description="Polar residues" evidence="1">
    <location>
        <begin position="442"/>
        <end position="451"/>
    </location>
</feature>
<evidence type="ECO:0000313" key="3">
    <source>
        <dbReference type="Proteomes" id="UP000011083"/>
    </source>
</evidence>
<dbReference type="Proteomes" id="UP000011083">
    <property type="component" value="Unassembled WGS sequence"/>
</dbReference>
<dbReference type="VEuPathDB" id="AmoebaDB:ACA1_193470"/>
<name>L8GNR1_ACACF</name>
<feature type="region of interest" description="Disordered" evidence="1">
    <location>
        <begin position="1"/>
        <end position="83"/>
    </location>
</feature>
<feature type="compositionally biased region" description="Acidic residues" evidence="1">
    <location>
        <begin position="1"/>
        <end position="39"/>
    </location>
</feature>
<evidence type="ECO:0000313" key="2">
    <source>
        <dbReference type="EMBL" id="ELR14534.1"/>
    </source>
</evidence>
<gene>
    <name evidence="2" type="ORF">ACA1_193470</name>
</gene>
<protein>
    <submittedName>
        <fullName evidence="2">Uncharacterized protein</fullName>
    </submittedName>
</protein>
<dbReference type="EMBL" id="KB008052">
    <property type="protein sequence ID" value="ELR14534.1"/>
    <property type="molecule type" value="Genomic_DNA"/>
</dbReference>
<dbReference type="AlphaFoldDB" id="L8GNR1"/>
<feature type="compositionally biased region" description="Acidic residues" evidence="1">
    <location>
        <begin position="46"/>
        <end position="56"/>
    </location>
</feature>
<dbReference type="KEGG" id="acan:ACA1_193470"/>
<proteinExistence type="predicted"/>
<organism evidence="2 3">
    <name type="scientific">Acanthamoeba castellanii (strain ATCC 30010 / Neff)</name>
    <dbReference type="NCBI Taxonomy" id="1257118"/>
    <lineage>
        <taxon>Eukaryota</taxon>
        <taxon>Amoebozoa</taxon>
        <taxon>Discosea</taxon>
        <taxon>Longamoebia</taxon>
        <taxon>Centramoebida</taxon>
        <taxon>Acanthamoebidae</taxon>
        <taxon>Acanthamoeba</taxon>
    </lineage>
</organism>
<dbReference type="GeneID" id="14915108"/>
<accession>L8GNR1</accession>
<sequence>MDMEEEEEERKEKETEEEEEQEKELEEEEEEKQGEEEKEEEKGVELEEDIVEEEKEEEKGEEALEEEQEEELEEEEHQALPRKCKLVEEEHKERKHTRPEVIDMDKEMEAEEIKTKPHHYFHLHHYYLTSAHVAKKHGKGKAEEEKSPSTIKHKAELALQKKYLPQFTKPLTKLLAQPMQFHEWLVLIYMHNFTIHSSDIPLNIDDAATCLLKSYGIGFYISSSPSNIANAITSLKSHSTLQVFHLLHSSPTYSSSMPTSEPLVSGFDVLIFSHKRVNMSTIWHPLASDTIPKPFCYLHHIPIPHPTHEVVHSAPAFLTAQSLDHTPLHISLYSFLIQSLELPNPSPHPITSPTTPYHILYEANPTYYLSFCAALYSSFVCLSSTPIAEGNISSLGNWFLTFHSKFLEESDLTAITSFLQGLTSHPALAPLTPKTSSSSSSGPQKVQKSIG</sequence>
<reference evidence="2 3" key="1">
    <citation type="journal article" date="2013" name="Genome Biol.">
        <title>Genome of Acanthamoeba castellanii highlights extensive lateral gene transfer and early evolution of tyrosine kinase signaling.</title>
        <authorList>
            <person name="Clarke M."/>
            <person name="Lohan A.J."/>
            <person name="Liu B."/>
            <person name="Lagkouvardos I."/>
            <person name="Roy S."/>
            <person name="Zafar N."/>
            <person name="Bertelli C."/>
            <person name="Schilde C."/>
            <person name="Kianianmomeni A."/>
            <person name="Burglin T.R."/>
            <person name="Frech C."/>
            <person name="Turcotte B."/>
            <person name="Kopec K.O."/>
            <person name="Synnott J.M."/>
            <person name="Choo C."/>
            <person name="Paponov I."/>
            <person name="Finkler A."/>
            <person name="Soon Heng Tan C."/>
            <person name="Hutchins A.P."/>
            <person name="Weinmeier T."/>
            <person name="Rattei T."/>
            <person name="Chu J.S."/>
            <person name="Gimenez G."/>
            <person name="Irimia M."/>
            <person name="Rigden D.J."/>
            <person name="Fitzpatrick D.A."/>
            <person name="Lorenzo-Morales J."/>
            <person name="Bateman A."/>
            <person name="Chiu C.H."/>
            <person name="Tang P."/>
            <person name="Hegemann P."/>
            <person name="Fromm H."/>
            <person name="Raoult D."/>
            <person name="Greub G."/>
            <person name="Miranda-Saavedra D."/>
            <person name="Chen N."/>
            <person name="Nash P."/>
            <person name="Ginger M.L."/>
            <person name="Horn M."/>
            <person name="Schaap P."/>
            <person name="Caler L."/>
            <person name="Loftus B."/>
        </authorList>
    </citation>
    <scope>NUCLEOTIDE SEQUENCE [LARGE SCALE GENOMIC DNA]</scope>
    <source>
        <strain evidence="2 3">Neff</strain>
    </source>
</reference>
<feature type="region of interest" description="Disordered" evidence="1">
    <location>
        <begin position="431"/>
        <end position="451"/>
    </location>
</feature>
<feature type="compositionally biased region" description="Acidic residues" evidence="1">
    <location>
        <begin position="63"/>
        <end position="76"/>
    </location>
</feature>
<evidence type="ECO:0000256" key="1">
    <source>
        <dbReference type="SAM" id="MobiDB-lite"/>
    </source>
</evidence>